<dbReference type="EC" id="3.2.1.78" evidence="4"/>
<dbReference type="Pfam" id="PF02156">
    <property type="entry name" value="Glyco_hydro_26"/>
    <property type="match status" value="1"/>
</dbReference>
<feature type="binding site" evidence="6">
    <location>
        <position position="146"/>
    </location>
    <ligand>
        <name>substrate</name>
    </ligand>
</feature>
<keyword evidence="3 4" id="KW-0326">Glycosidase</keyword>
<evidence type="ECO:0000313" key="11">
    <source>
        <dbReference type="Proteomes" id="UP000256429"/>
    </source>
</evidence>
<evidence type="ECO:0000256" key="3">
    <source>
        <dbReference type="ARBA" id="ARBA00023295"/>
    </source>
</evidence>
<dbReference type="AlphaFoldDB" id="A0A3D9S046"/>
<dbReference type="InterPro" id="IPR016714">
    <property type="entry name" value="MANB/E"/>
</dbReference>
<feature type="active site" description="Nucleophile" evidence="5 8">
    <location>
        <position position="311"/>
    </location>
</feature>
<feature type="active site" description="Proton donor" evidence="5 8">
    <location>
        <position position="206"/>
    </location>
</feature>
<dbReference type="Gene3D" id="3.20.20.80">
    <property type="entry name" value="Glycosidases"/>
    <property type="match status" value="1"/>
</dbReference>
<keyword evidence="4" id="KW-0119">Carbohydrate metabolism</keyword>
<dbReference type="PANTHER" id="PTHR40079">
    <property type="entry name" value="MANNAN ENDO-1,4-BETA-MANNOSIDASE E-RELATED"/>
    <property type="match status" value="1"/>
</dbReference>
<evidence type="ECO:0000256" key="6">
    <source>
        <dbReference type="PIRSR" id="PIRSR018168-2"/>
    </source>
</evidence>
<proteinExistence type="inferred from homology"/>
<evidence type="ECO:0000313" key="10">
    <source>
        <dbReference type="EMBL" id="REE82092.1"/>
    </source>
</evidence>
<dbReference type="InterPro" id="IPR017853">
    <property type="entry name" value="GH"/>
</dbReference>
<dbReference type="SUPFAM" id="SSF51445">
    <property type="entry name" value="(Trans)glycosidases"/>
    <property type="match status" value="1"/>
</dbReference>
<feature type="domain" description="GH26" evidence="9">
    <location>
        <begin position="49"/>
        <end position="376"/>
    </location>
</feature>
<evidence type="ECO:0000256" key="4">
    <source>
        <dbReference type="PIRNR" id="PIRNR018168"/>
    </source>
</evidence>
<dbReference type="InterPro" id="IPR022790">
    <property type="entry name" value="GH26_dom"/>
</dbReference>
<dbReference type="OrthoDB" id="9816550at2"/>
<comment type="caution">
    <text evidence="10">The sequence shown here is derived from an EMBL/GenBank/DDBJ whole genome shotgun (WGS) entry which is preliminary data.</text>
</comment>
<dbReference type="EMBL" id="QTTQ01000010">
    <property type="protein sequence ID" value="REE82092.1"/>
    <property type="molecule type" value="Genomic_DNA"/>
</dbReference>
<dbReference type="PANTHER" id="PTHR40079:SF4">
    <property type="entry name" value="GH26 DOMAIN-CONTAINING PROTEIN-RELATED"/>
    <property type="match status" value="1"/>
</dbReference>
<dbReference type="PROSITE" id="PS51257">
    <property type="entry name" value="PROKAR_LIPOPROTEIN"/>
    <property type="match status" value="1"/>
</dbReference>
<evidence type="ECO:0000256" key="5">
    <source>
        <dbReference type="PIRSR" id="PIRSR018168-1"/>
    </source>
</evidence>
<keyword evidence="11" id="KW-1185">Reference proteome</keyword>
<dbReference type="PIRSF" id="PIRSF018168">
    <property type="entry name" value="Mannan-1_4-beta-mannosidase"/>
    <property type="match status" value="1"/>
</dbReference>
<keyword evidence="2 4" id="KW-0378">Hydrolase</keyword>
<dbReference type="PROSITE" id="PS51764">
    <property type="entry name" value="GH26"/>
    <property type="match status" value="1"/>
</dbReference>
<evidence type="ECO:0000256" key="2">
    <source>
        <dbReference type="ARBA" id="ARBA00022801"/>
    </source>
</evidence>
<dbReference type="InterPro" id="IPR000805">
    <property type="entry name" value="Glyco_hydro_26"/>
</dbReference>
<accession>A0A3D9S046</accession>
<gene>
    <name evidence="10" type="ORF">BX611_1635</name>
</gene>
<feature type="binding site" evidence="6">
    <location>
        <position position="211"/>
    </location>
    <ligand>
        <name>substrate</name>
    </ligand>
</feature>
<comment type="subcellular location">
    <subcellularLocation>
        <location evidence="4">Secreted</location>
    </subcellularLocation>
</comment>
<sequence>MKHNLKFYRNQKFYNIFSVLIIVSFLYSCNGEKKEELKKPVLVDKRASKKTIALHNRLLEISKKGFAIGHQDDTSYGLGWNYKNDTTSIKSDVKKVTGDFPAVFGFDLGWIEIDKPYNLDTVPFKAMTKLIIDAYKKGGIITISWHSNNPVTEGSSWDQTKAVTNIIKGGNQREKYELWVSRVANFIKTLQVNGEAIPVIFRPFHEMNGSWFWWGGANCEAEDYITLWKETVELLKNKHNLHNILYAYSPNKLNPSDTYLEYYPGDDYVDILGIDIYDFNNAEEYQKAVIHDLEIVKKIATEKNKLYAFSETGLESLKTEKWFTKVLYPAIENSGISWVLTWRNYDTKHHYMPYNGQLNEADFIEFEKFPKTLFLKDINSNLN</sequence>
<comment type="catalytic activity">
    <reaction evidence="4">
        <text>Random hydrolysis of (1-&gt;4)-beta-D-mannosidic linkages in mannans, galactomannans and glucomannans.</text>
        <dbReference type="EC" id="3.2.1.78"/>
    </reaction>
</comment>
<reference evidence="10 11" key="1">
    <citation type="submission" date="2018-08" db="EMBL/GenBank/DDBJ databases">
        <title>Genomic Encyclopedia of Type Strains, Phase III (KMG-III): the genomes of soil and plant-associated and newly described type strains.</title>
        <authorList>
            <person name="Whitman W."/>
        </authorList>
    </citation>
    <scope>NUCLEOTIDE SEQUENCE [LARGE SCALE GENOMIC DNA]</scope>
    <source>
        <strain evidence="10 11">325-5</strain>
    </source>
</reference>
<dbReference type="GO" id="GO:0005576">
    <property type="term" value="C:extracellular region"/>
    <property type="evidence" value="ECO:0007669"/>
    <property type="project" value="UniProtKB-SubCell"/>
</dbReference>
<keyword evidence="4" id="KW-0964">Secreted</keyword>
<dbReference type="RefSeq" id="WP_115879956.1">
    <property type="nucleotide sequence ID" value="NZ_QTTQ01000010.1"/>
</dbReference>
<evidence type="ECO:0000259" key="9">
    <source>
        <dbReference type="PROSITE" id="PS51764"/>
    </source>
</evidence>
<evidence type="ECO:0000256" key="1">
    <source>
        <dbReference type="ARBA" id="ARBA00007754"/>
    </source>
</evidence>
<dbReference type="GO" id="GO:0016985">
    <property type="term" value="F:mannan endo-1,4-beta-mannosidase activity"/>
    <property type="evidence" value="ECO:0007669"/>
    <property type="project" value="UniProtKB-UniRule"/>
</dbReference>
<organism evidence="10 11">
    <name type="scientific">Lutibacter oceani</name>
    <dbReference type="NCBI Taxonomy" id="1853311"/>
    <lineage>
        <taxon>Bacteria</taxon>
        <taxon>Pseudomonadati</taxon>
        <taxon>Bacteroidota</taxon>
        <taxon>Flavobacteriia</taxon>
        <taxon>Flavobacteriales</taxon>
        <taxon>Flavobacteriaceae</taxon>
        <taxon>Lutibacter</taxon>
    </lineage>
</organism>
<feature type="binding site" evidence="6">
    <location>
        <position position="277"/>
    </location>
    <ligand>
        <name>substrate</name>
    </ligand>
</feature>
<dbReference type="Proteomes" id="UP000256429">
    <property type="component" value="Unassembled WGS sequence"/>
</dbReference>
<name>A0A3D9S046_9FLAO</name>
<evidence type="ECO:0000256" key="7">
    <source>
        <dbReference type="PIRSR" id="PIRSR018168-3"/>
    </source>
</evidence>
<dbReference type="PRINTS" id="PR00739">
    <property type="entry name" value="GLHYDRLASE26"/>
</dbReference>
<dbReference type="GO" id="GO:0006080">
    <property type="term" value="P:substituted mannan metabolic process"/>
    <property type="evidence" value="ECO:0007669"/>
    <property type="project" value="UniProtKB-UniRule"/>
</dbReference>
<comment type="similarity">
    <text evidence="1 4 8">Belongs to the glycosyl hydrolase 26 family.</text>
</comment>
<feature type="site" description="Plays an important role in maintaining the position of the catalytic nucleophile" evidence="7">
    <location>
        <position position="205"/>
    </location>
</feature>
<evidence type="ECO:0000256" key="8">
    <source>
        <dbReference type="PROSITE-ProRule" id="PRU01100"/>
    </source>
</evidence>
<protein>
    <recommendedName>
        <fullName evidence="4">Mannan endo-1,4-beta-mannosidase</fullName>
        <ecNumber evidence="4">3.2.1.78</ecNumber>
    </recommendedName>
</protein>